<evidence type="ECO:0000256" key="12">
    <source>
        <dbReference type="ARBA" id="ARBA00022741"/>
    </source>
</evidence>
<feature type="binding site" evidence="19">
    <location>
        <begin position="15"/>
        <end position="22"/>
    </location>
    <ligand>
        <name>GTP</name>
        <dbReference type="ChEBI" id="CHEBI:37565"/>
    </ligand>
</feature>
<dbReference type="NCBIfam" id="NF004469">
    <property type="entry name" value="PRK05800.1"/>
    <property type="match status" value="1"/>
</dbReference>
<comment type="catalytic activity">
    <reaction evidence="1">
        <text>adenosylcob(III)inamide + ATP = adenosylcob(III)inamide phosphate + ADP + H(+)</text>
        <dbReference type="Rhea" id="RHEA:15769"/>
        <dbReference type="ChEBI" id="CHEBI:2480"/>
        <dbReference type="ChEBI" id="CHEBI:15378"/>
        <dbReference type="ChEBI" id="CHEBI:30616"/>
        <dbReference type="ChEBI" id="CHEBI:58502"/>
        <dbReference type="ChEBI" id="CHEBI:456216"/>
        <dbReference type="EC" id="2.7.1.156"/>
    </reaction>
</comment>
<dbReference type="PIRSF" id="PIRSF006135">
    <property type="entry name" value="CobU"/>
    <property type="match status" value="1"/>
</dbReference>
<comment type="similarity">
    <text evidence="7">Belongs to the CobU/CobP family.</text>
</comment>
<comment type="pathway">
    <text evidence="6">Cofactor biosynthesis; adenosylcobalamin biosynthesis; adenosylcobalamin from cob(II)yrinate a,c-diamide: step 5/7.</text>
</comment>
<evidence type="ECO:0000256" key="2">
    <source>
        <dbReference type="ARBA" id="ARBA00000711"/>
    </source>
</evidence>
<dbReference type="EC" id="2.7.7.62" evidence="9"/>
<protein>
    <recommendedName>
        <fullName evidence="16">Adenosylcobinamide kinase</fullName>
        <ecNumber evidence="8">2.7.1.156</ecNumber>
        <ecNumber evidence="9">2.7.7.62</ecNumber>
    </recommendedName>
    <alternativeName>
        <fullName evidence="17">Adenosylcobinamide-phosphate guanylyltransferase</fullName>
    </alternativeName>
</protein>
<dbReference type="GO" id="GO:0043752">
    <property type="term" value="F:adenosylcobinamide kinase activity"/>
    <property type="evidence" value="ECO:0007669"/>
    <property type="project" value="UniProtKB-EC"/>
</dbReference>
<dbReference type="Proteomes" id="UP000034681">
    <property type="component" value="Unassembled WGS sequence"/>
</dbReference>
<evidence type="ECO:0000256" key="11">
    <source>
        <dbReference type="ARBA" id="ARBA00022679"/>
    </source>
</evidence>
<dbReference type="EC" id="2.7.1.156" evidence="8"/>
<evidence type="ECO:0000256" key="16">
    <source>
        <dbReference type="ARBA" id="ARBA00029570"/>
    </source>
</evidence>
<feature type="binding site" evidence="19">
    <location>
        <position position="73"/>
    </location>
    <ligand>
        <name>GTP</name>
        <dbReference type="ChEBI" id="CHEBI:37565"/>
    </ligand>
</feature>
<evidence type="ECO:0000256" key="17">
    <source>
        <dbReference type="ARBA" id="ARBA00030571"/>
    </source>
</evidence>
<dbReference type="UniPathway" id="UPA00148">
    <property type="reaction ID" value="UER00236"/>
</dbReference>
<evidence type="ECO:0000256" key="14">
    <source>
        <dbReference type="ARBA" id="ARBA00022840"/>
    </source>
</evidence>
<dbReference type="eggNOG" id="COG2087">
    <property type="taxonomic scope" value="Bacteria"/>
</dbReference>
<keyword evidence="12 19" id="KW-0547">Nucleotide-binding</keyword>
<evidence type="ECO:0000256" key="13">
    <source>
        <dbReference type="ARBA" id="ARBA00022777"/>
    </source>
</evidence>
<evidence type="ECO:0000256" key="9">
    <source>
        <dbReference type="ARBA" id="ARBA00012523"/>
    </source>
</evidence>
<dbReference type="OrthoDB" id="9799422at2"/>
<evidence type="ECO:0000256" key="6">
    <source>
        <dbReference type="ARBA" id="ARBA00005159"/>
    </source>
</evidence>
<evidence type="ECO:0000256" key="3">
    <source>
        <dbReference type="ARBA" id="ARBA00001522"/>
    </source>
</evidence>
<keyword evidence="10" id="KW-0169">Cobalamin biosynthesis</keyword>
<dbReference type="InterPro" id="IPR003203">
    <property type="entry name" value="CobU/CobP"/>
</dbReference>
<feature type="active site" description="GMP-histidine intermediate" evidence="18">
    <location>
        <position position="61"/>
    </location>
</feature>
<dbReference type="Gene3D" id="3.40.50.300">
    <property type="entry name" value="P-loop containing nucleotide triphosphate hydrolases"/>
    <property type="match status" value="1"/>
</dbReference>
<comment type="function">
    <text evidence="4">Catalyzes ATP-dependent phosphorylation of adenosylcobinamide and addition of GMP to adenosylcobinamide phosphate.</text>
</comment>
<keyword evidence="11" id="KW-0808">Transferase</keyword>
<feature type="binding site" evidence="19">
    <location>
        <begin position="43"/>
        <end position="45"/>
    </location>
    <ligand>
        <name>GTP</name>
        <dbReference type="ChEBI" id="CHEBI:37565"/>
    </ligand>
</feature>
<dbReference type="AlphaFoldDB" id="A0A0M2PVT0"/>
<evidence type="ECO:0000256" key="8">
    <source>
        <dbReference type="ARBA" id="ARBA00012016"/>
    </source>
</evidence>
<evidence type="ECO:0000256" key="4">
    <source>
        <dbReference type="ARBA" id="ARBA00003889"/>
    </source>
</evidence>
<dbReference type="Pfam" id="PF02283">
    <property type="entry name" value="CobU"/>
    <property type="match status" value="1"/>
</dbReference>
<dbReference type="RefSeq" id="WP_016925645.1">
    <property type="nucleotide sequence ID" value="NZ_KB235937.1"/>
</dbReference>
<comment type="catalytic activity">
    <reaction evidence="2">
        <text>adenosylcob(III)inamide phosphate + GTP + H(+) = adenosylcob(III)inamide-GDP + diphosphate</text>
        <dbReference type="Rhea" id="RHEA:22712"/>
        <dbReference type="ChEBI" id="CHEBI:15378"/>
        <dbReference type="ChEBI" id="CHEBI:33019"/>
        <dbReference type="ChEBI" id="CHEBI:37565"/>
        <dbReference type="ChEBI" id="CHEBI:58502"/>
        <dbReference type="ChEBI" id="CHEBI:60487"/>
        <dbReference type="EC" id="2.7.7.62"/>
    </reaction>
</comment>
<organism evidence="20 21">
    <name type="scientific">Prochlorothrix hollandica PCC 9006 = CALU 1027</name>
    <dbReference type="NCBI Taxonomy" id="317619"/>
    <lineage>
        <taxon>Bacteria</taxon>
        <taxon>Bacillati</taxon>
        <taxon>Cyanobacteriota</taxon>
        <taxon>Cyanophyceae</taxon>
        <taxon>Prochlorotrichales</taxon>
        <taxon>Prochlorotrichaceae</taxon>
        <taxon>Prochlorothrix</taxon>
    </lineage>
</organism>
<dbReference type="GO" id="GO:0009236">
    <property type="term" value="P:cobalamin biosynthetic process"/>
    <property type="evidence" value="ECO:0007669"/>
    <property type="project" value="UniProtKB-UniPathway"/>
</dbReference>
<keyword evidence="21" id="KW-1185">Reference proteome</keyword>
<keyword evidence="15 19" id="KW-0342">GTP-binding</keyword>
<accession>A0A0M2PVT0</accession>
<sequence>MIAPAPCPTLTLITGPARSGKSEWAEHLAHQAAQTGLQITYVATAQRDPQDAAWCQRLEQHRQRRPPTWRTLEVPQDLATVLQAATGQDCLLIDSLGTWVANHLDHTPSQWQSLATDLGHQLRLTQGACIVVGEETGWGVVPPTAIGGLFRDRLGGLIRSLGGLAQRVYLVAGGHALDLRQWGEPLP</sequence>
<name>A0A0M2PVT0_PROHO</name>
<reference evidence="20" key="1">
    <citation type="submission" date="2012-04" db="EMBL/GenBank/DDBJ databases">
        <authorList>
            <person name="Borisov I.G."/>
            <person name="Ivanikova N.V."/>
            <person name="Pinevich A.V."/>
        </authorList>
    </citation>
    <scope>NUCLEOTIDE SEQUENCE</scope>
    <source>
        <strain evidence="20">CALU 1027</strain>
    </source>
</reference>
<gene>
    <name evidence="20" type="ORF">PROH_15730</name>
</gene>
<keyword evidence="14" id="KW-0067">ATP-binding</keyword>
<dbReference type="PANTHER" id="PTHR34848">
    <property type="match status" value="1"/>
</dbReference>
<dbReference type="PANTHER" id="PTHR34848:SF1">
    <property type="entry name" value="BIFUNCTIONAL ADENOSYLCOBALAMIN BIOSYNTHESIS PROTEIN COBU"/>
    <property type="match status" value="1"/>
</dbReference>
<evidence type="ECO:0000256" key="1">
    <source>
        <dbReference type="ARBA" id="ARBA00000312"/>
    </source>
</evidence>
<evidence type="ECO:0000256" key="15">
    <source>
        <dbReference type="ARBA" id="ARBA00023134"/>
    </source>
</evidence>
<evidence type="ECO:0000256" key="10">
    <source>
        <dbReference type="ARBA" id="ARBA00022573"/>
    </source>
</evidence>
<dbReference type="InterPro" id="IPR027417">
    <property type="entry name" value="P-loop_NTPase"/>
</dbReference>
<comment type="caution">
    <text evidence="20">The sequence shown here is derived from an EMBL/GenBank/DDBJ whole genome shotgun (WGS) entry which is preliminary data.</text>
</comment>
<dbReference type="GO" id="GO:0005524">
    <property type="term" value="F:ATP binding"/>
    <property type="evidence" value="ECO:0007669"/>
    <property type="project" value="UniProtKB-KW"/>
</dbReference>
<evidence type="ECO:0000256" key="18">
    <source>
        <dbReference type="PIRSR" id="PIRSR006135-1"/>
    </source>
</evidence>
<keyword evidence="13 20" id="KW-0418">Kinase</keyword>
<feature type="binding site" evidence="19">
    <location>
        <position position="94"/>
    </location>
    <ligand>
        <name>GTP</name>
        <dbReference type="ChEBI" id="CHEBI:37565"/>
    </ligand>
</feature>
<evidence type="ECO:0000313" key="20">
    <source>
        <dbReference type="EMBL" id="KKI99202.1"/>
    </source>
</evidence>
<comment type="catalytic activity">
    <reaction evidence="3">
        <text>adenosylcob(III)inamide + GTP = adenosylcob(III)inamide phosphate + GDP + H(+)</text>
        <dbReference type="Rhea" id="RHEA:15765"/>
        <dbReference type="ChEBI" id="CHEBI:2480"/>
        <dbReference type="ChEBI" id="CHEBI:15378"/>
        <dbReference type="ChEBI" id="CHEBI:37565"/>
        <dbReference type="ChEBI" id="CHEBI:58189"/>
        <dbReference type="ChEBI" id="CHEBI:58502"/>
        <dbReference type="EC" id="2.7.1.156"/>
    </reaction>
</comment>
<dbReference type="EMBL" id="AJTX02000006">
    <property type="protein sequence ID" value="KKI99202.1"/>
    <property type="molecule type" value="Genomic_DNA"/>
</dbReference>
<proteinExistence type="inferred from homology"/>
<dbReference type="GO" id="GO:0005525">
    <property type="term" value="F:GTP binding"/>
    <property type="evidence" value="ECO:0007669"/>
    <property type="project" value="UniProtKB-KW"/>
</dbReference>
<dbReference type="STRING" id="317619.GCA_000332315_02313"/>
<evidence type="ECO:0000313" key="21">
    <source>
        <dbReference type="Proteomes" id="UP000034681"/>
    </source>
</evidence>
<dbReference type="CDD" id="cd00544">
    <property type="entry name" value="CobU"/>
    <property type="match status" value="1"/>
</dbReference>
<evidence type="ECO:0000256" key="7">
    <source>
        <dbReference type="ARBA" id="ARBA00007490"/>
    </source>
</evidence>
<feature type="binding site" evidence="19">
    <location>
        <begin position="62"/>
        <end position="65"/>
    </location>
    <ligand>
        <name>GTP</name>
        <dbReference type="ChEBI" id="CHEBI:37565"/>
    </ligand>
</feature>
<dbReference type="SUPFAM" id="SSF52540">
    <property type="entry name" value="P-loop containing nucleoside triphosphate hydrolases"/>
    <property type="match status" value="1"/>
</dbReference>
<dbReference type="GO" id="GO:0008820">
    <property type="term" value="F:cobinamide phosphate guanylyltransferase activity"/>
    <property type="evidence" value="ECO:0007669"/>
    <property type="project" value="UniProtKB-EC"/>
</dbReference>
<evidence type="ECO:0000256" key="19">
    <source>
        <dbReference type="PIRSR" id="PIRSR006135-2"/>
    </source>
</evidence>
<evidence type="ECO:0000256" key="5">
    <source>
        <dbReference type="ARBA" id="ARBA00004692"/>
    </source>
</evidence>
<comment type="pathway">
    <text evidence="5">Cofactor biosynthesis; adenosylcobalamin biosynthesis; adenosylcobalamin from cob(II)yrinate a,c-diamide: step 6/7.</text>
</comment>